<dbReference type="Pfam" id="PF00682">
    <property type="entry name" value="HMGL-like"/>
    <property type="match status" value="1"/>
</dbReference>
<comment type="catalytic activity">
    <reaction evidence="6">
        <text>acetyl-CoA + 2-oxoglutarate + H2O = (2R)-homocitrate + CoA + H(+)</text>
        <dbReference type="Rhea" id="RHEA:12929"/>
        <dbReference type="ChEBI" id="CHEBI:15377"/>
        <dbReference type="ChEBI" id="CHEBI:15378"/>
        <dbReference type="ChEBI" id="CHEBI:16810"/>
        <dbReference type="ChEBI" id="CHEBI:57287"/>
        <dbReference type="ChEBI" id="CHEBI:57288"/>
        <dbReference type="ChEBI" id="CHEBI:58884"/>
        <dbReference type="EC" id="2.3.3.14"/>
    </reaction>
</comment>
<comment type="caution">
    <text evidence="9">The sequence shown here is derived from an EMBL/GenBank/DDBJ whole genome shotgun (WGS) entry which is preliminary data.</text>
</comment>
<dbReference type="CDD" id="cd07939">
    <property type="entry name" value="DRE_TIM_NifV"/>
    <property type="match status" value="1"/>
</dbReference>
<keyword evidence="5 7" id="KW-0808">Transferase</keyword>
<dbReference type="AlphaFoldDB" id="A0A1F6H1V8"/>
<dbReference type="GO" id="GO:0019752">
    <property type="term" value="P:carboxylic acid metabolic process"/>
    <property type="evidence" value="ECO:0007669"/>
    <property type="project" value="InterPro"/>
</dbReference>
<dbReference type="InterPro" id="IPR000891">
    <property type="entry name" value="PYR_CT"/>
</dbReference>
<dbReference type="InterPro" id="IPR054691">
    <property type="entry name" value="LeuA/HCS_post-cat"/>
</dbReference>
<dbReference type="PROSITE" id="PS00815">
    <property type="entry name" value="AIPM_HOMOCIT_SYNTH_1"/>
    <property type="match status" value="1"/>
</dbReference>
<protein>
    <recommendedName>
        <fullName evidence="4">Homocitrate synthase</fullName>
        <ecNumber evidence="3">2.3.3.14</ecNumber>
    </recommendedName>
</protein>
<sequence>MIEILDTTLRDGEQTPGVSFTTQEKVEIAQRLDALGVNYIEAGVPAMGKVEAQAIREIVALGLKAKVVAWNRAALGDLEASLATGAKVLHLSLPVSDQLIEGKLGWNKGEVLAQQRRCLEFLAYEGVEVSVGAEDSTRANPEFLLDYAQQAEALGAVRVRFCDTLGLLDPFGLVDFFQPLVQKLKTKAEIHSHNDFGMATANGLAAVRAGFQVIDTTVLGLGERAGNAPLEETAMVLRYHLHQEGLKTEGLKDLARFVALAAGRAIPVNKSVIGEEIFCHESGIHADGVLKDPKNYEPYAPEWVGAQRQIVIGKHSGRRALRYKLESLGLTAGFEIGELLDRVRALATAKKSVLSDLDLIHLGRP</sequence>
<evidence type="ECO:0000313" key="10">
    <source>
        <dbReference type="Proteomes" id="UP000177583"/>
    </source>
</evidence>
<evidence type="ECO:0000256" key="3">
    <source>
        <dbReference type="ARBA" id="ARBA00012974"/>
    </source>
</evidence>
<organism evidence="9 10">
    <name type="scientific">Candidatus Lambdaproteobacteria bacterium RIFOXYD2_FULL_56_26</name>
    <dbReference type="NCBI Taxonomy" id="1817773"/>
    <lineage>
        <taxon>Bacteria</taxon>
        <taxon>Pseudomonadati</taxon>
        <taxon>Pseudomonadota</taxon>
        <taxon>Candidatus Lambdaproteobacteria</taxon>
    </lineage>
</organism>
<dbReference type="InterPro" id="IPR013785">
    <property type="entry name" value="Aldolase_TIM"/>
</dbReference>
<dbReference type="InterPro" id="IPR002034">
    <property type="entry name" value="AIPM/Hcit_synth_CS"/>
</dbReference>
<evidence type="ECO:0000256" key="7">
    <source>
        <dbReference type="RuleBase" id="RU003523"/>
    </source>
</evidence>
<dbReference type="Pfam" id="PF22617">
    <property type="entry name" value="HCS_D2"/>
    <property type="match status" value="1"/>
</dbReference>
<dbReference type="EMBL" id="MFNF01000004">
    <property type="protein sequence ID" value="OGH04378.1"/>
    <property type="molecule type" value="Genomic_DNA"/>
</dbReference>
<dbReference type="Gene3D" id="3.20.20.70">
    <property type="entry name" value="Aldolase class I"/>
    <property type="match status" value="1"/>
</dbReference>
<evidence type="ECO:0000313" key="9">
    <source>
        <dbReference type="EMBL" id="OGH04378.1"/>
    </source>
</evidence>
<proteinExistence type="inferred from homology"/>
<evidence type="ECO:0000256" key="6">
    <source>
        <dbReference type="ARBA" id="ARBA00048019"/>
    </source>
</evidence>
<comment type="similarity">
    <text evidence="2 7">Belongs to the alpha-IPM synthase/homocitrate synthase family.</text>
</comment>
<evidence type="ECO:0000256" key="5">
    <source>
        <dbReference type="ARBA" id="ARBA00022679"/>
    </source>
</evidence>
<dbReference type="GO" id="GO:0004410">
    <property type="term" value="F:homocitrate synthase activity"/>
    <property type="evidence" value="ECO:0007669"/>
    <property type="project" value="UniProtKB-EC"/>
</dbReference>
<dbReference type="PANTHER" id="PTHR42880:SF1">
    <property type="entry name" value="ISOPROPYLMALATE_HOMOCITRATE_CITRAMALATE SYNTHASE FAMILY PROTEIN"/>
    <property type="match status" value="1"/>
</dbReference>
<reference evidence="9 10" key="1">
    <citation type="journal article" date="2016" name="Nat. Commun.">
        <title>Thousands of microbial genomes shed light on interconnected biogeochemical processes in an aquifer system.</title>
        <authorList>
            <person name="Anantharaman K."/>
            <person name="Brown C.T."/>
            <person name="Hug L.A."/>
            <person name="Sharon I."/>
            <person name="Castelle C.J."/>
            <person name="Probst A.J."/>
            <person name="Thomas B.C."/>
            <person name="Singh A."/>
            <person name="Wilkins M.J."/>
            <person name="Karaoz U."/>
            <person name="Brodie E.L."/>
            <person name="Williams K.H."/>
            <person name="Hubbard S.S."/>
            <person name="Banfield J.F."/>
        </authorList>
    </citation>
    <scope>NUCLEOTIDE SEQUENCE [LARGE SCALE GENOMIC DNA]</scope>
</reference>
<gene>
    <name evidence="9" type="ORF">A2557_11055</name>
</gene>
<feature type="domain" description="Pyruvate carboxyltransferase" evidence="8">
    <location>
        <begin position="2"/>
        <end position="252"/>
    </location>
</feature>
<comment type="function">
    <text evidence="1">This protein is a Fe-Mo-cofactor biosynthetic component.</text>
</comment>
<evidence type="ECO:0000256" key="4">
    <source>
        <dbReference type="ARBA" id="ARBA00020735"/>
    </source>
</evidence>
<name>A0A1F6H1V8_9PROT</name>
<evidence type="ECO:0000256" key="2">
    <source>
        <dbReference type="ARBA" id="ARBA00006154"/>
    </source>
</evidence>
<dbReference type="Gene3D" id="1.10.238.260">
    <property type="match status" value="1"/>
</dbReference>
<dbReference type="InterPro" id="IPR013477">
    <property type="entry name" value="NifV/FrbC"/>
</dbReference>
<dbReference type="SUPFAM" id="SSF51569">
    <property type="entry name" value="Aldolase"/>
    <property type="match status" value="1"/>
</dbReference>
<dbReference type="PROSITE" id="PS50991">
    <property type="entry name" value="PYR_CT"/>
    <property type="match status" value="1"/>
</dbReference>
<evidence type="ECO:0000256" key="1">
    <source>
        <dbReference type="ARBA" id="ARBA00003050"/>
    </source>
</evidence>
<dbReference type="Proteomes" id="UP000177583">
    <property type="component" value="Unassembled WGS sequence"/>
</dbReference>
<accession>A0A1F6H1V8</accession>
<evidence type="ECO:0000259" key="8">
    <source>
        <dbReference type="PROSITE" id="PS50991"/>
    </source>
</evidence>
<dbReference type="EC" id="2.3.3.14" evidence="3"/>
<dbReference type="PANTHER" id="PTHR42880">
    <property type="entry name" value="HOMOCITRATE SYNTHASE"/>
    <property type="match status" value="1"/>
</dbReference>